<comment type="catalytic activity">
    <reaction evidence="8">
        <text>L-aspartate(89)-[ribosomal protein uS12]-hydrogen + (sulfur carrier)-SH + AH2 + 2 S-adenosyl-L-methionine = 3-methylsulfanyl-L-aspartate(89)-[ribosomal protein uS12]-hydrogen + (sulfur carrier)-H + 5'-deoxyadenosine + L-methionine + A + S-adenosyl-L-homocysteine + 2 H(+)</text>
        <dbReference type="Rhea" id="RHEA:37087"/>
        <dbReference type="Rhea" id="RHEA-COMP:10460"/>
        <dbReference type="Rhea" id="RHEA-COMP:10461"/>
        <dbReference type="Rhea" id="RHEA-COMP:14737"/>
        <dbReference type="Rhea" id="RHEA-COMP:14739"/>
        <dbReference type="ChEBI" id="CHEBI:13193"/>
        <dbReference type="ChEBI" id="CHEBI:15378"/>
        <dbReference type="ChEBI" id="CHEBI:17319"/>
        <dbReference type="ChEBI" id="CHEBI:17499"/>
        <dbReference type="ChEBI" id="CHEBI:29917"/>
        <dbReference type="ChEBI" id="CHEBI:29961"/>
        <dbReference type="ChEBI" id="CHEBI:57844"/>
        <dbReference type="ChEBI" id="CHEBI:57856"/>
        <dbReference type="ChEBI" id="CHEBI:59789"/>
        <dbReference type="ChEBI" id="CHEBI:64428"/>
        <dbReference type="ChEBI" id="CHEBI:73599"/>
        <dbReference type="EC" id="2.8.4.4"/>
    </reaction>
</comment>
<evidence type="ECO:0000313" key="12">
    <source>
        <dbReference type="EMBL" id="SMD43615.1"/>
    </source>
</evidence>
<dbReference type="Pfam" id="PF18693">
    <property type="entry name" value="TRAM_2"/>
    <property type="match status" value="1"/>
</dbReference>
<evidence type="ECO:0000256" key="2">
    <source>
        <dbReference type="ARBA" id="ARBA00022490"/>
    </source>
</evidence>
<evidence type="ECO:0000259" key="10">
    <source>
        <dbReference type="PROSITE" id="PS51449"/>
    </source>
</evidence>
<dbReference type="Gene3D" id="3.80.30.20">
    <property type="entry name" value="tm_1862 like domain"/>
    <property type="match status" value="1"/>
</dbReference>
<evidence type="ECO:0000256" key="7">
    <source>
        <dbReference type="ARBA" id="ARBA00023014"/>
    </source>
</evidence>
<keyword evidence="3 8" id="KW-0808">Transferase</keyword>
<comment type="cofactor">
    <cofactor evidence="8">
        <name>[4Fe-4S] cluster</name>
        <dbReference type="ChEBI" id="CHEBI:49883"/>
    </cofactor>
    <text evidence="8">Binds 2 [4Fe-4S] clusters. One cluster is coordinated with 3 cysteines and an exchangeable S-adenosyl-L-methionine.</text>
</comment>
<feature type="binding site" evidence="8">
    <location>
        <position position="153"/>
    </location>
    <ligand>
        <name>[4Fe-4S] cluster</name>
        <dbReference type="ChEBI" id="CHEBI:49883"/>
        <label>1</label>
    </ligand>
</feature>
<dbReference type="FunFam" id="3.80.30.20:FF:000001">
    <property type="entry name" value="tRNA-2-methylthio-N(6)-dimethylallyladenosine synthase 2"/>
    <property type="match status" value="1"/>
</dbReference>
<comment type="function">
    <text evidence="8">Catalyzes the methylthiolation of an aspartic acid residue of ribosomal protein uS12.</text>
</comment>
<keyword evidence="12" id="KW-0689">Ribosomal protein</keyword>
<dbReference type="GO" id="GO:0006400">
    <property type="term" value="P:tRNA modification"/>
    <property type="evidence" value="ECO:0007669"/>
    <property type="project" value="InterPro"/>
</dbReference>
<gene>
    <name evidence="8" type="primary">rimO</name>
    <name evidence="12" type="ORF">SAMN00777080_2214</name>
</gene>
<feature type="binding site" evidence="8">
    <location>
        <position position="218"/>
    </location>
    <ligand>
        <name>[4Fe-4S] cluster</name>
        <dbReference type="ChEBI" id="CHEBI:49883"/>
        <label>2</label>
        <note>4Fe-4S-S-AdoMet</note>
    </ligand>
</feature>
<dbReference type="InterPro" id="IPR005839">
    <property type="entry name" value="Methylthiotransferase"/>
</dbReference>
<sequence length="499" mass="57417">MDVLFSEFHQIPLQTPQISFFYNKDICIRTQFSNFEILQSSNYYPPNLKTPIFPTFAPKYRNTVKARTLKKDKVNIITMGCSKNLVDSEVLLTQLKGNGIDASHESNQQDNNIIIINTCGFIDNAKQESIDTILQYVDAKEQGLVDKVYVTGCLSQRYKDDLEKEIPQVDAYFGTRDLPALLKKFKADYKHELVGERLLTHNAHYAYMKISEGCDRPCSFCAIPLMRGGHISRPIEELVKEAQHKAANGTKELLLIAQDSTYYGLDLYKKRNLADLLRNLSDVEGIEWIRLHYAYPTGFPMNVIEVMKERSNICNYLDIPLQHGSSSVLKTMRRGTTREKQEELIHSIRDLIPEIAIRTTLIAGHPGEGEAEFQEMVDFVERMKFERLGIFTYSHEENTHAHSMEDIIPAEVKQERANYLMEIQEQISYDLNQQKVGKEFKVLIDKKENGFFVGRTEFDSVEVDNEVLIDASKFYCRVGDFVQVKIHEATEFDLYGEVV</sequence>
<dbReference type="PROSITE" id="PS50926">
    <property type="entry name" value="TRAM"/>
    <property type="match status" value="1"/>
</dbReference>
<dbReference type="GO" id="GO:0035599">
    <property type="term" value="F:aspartic acid methylthiotransferase activity"/>
    <property type="evidence" value="ECO:0007669"/>
    <property type="project" value="TreeGrafter"/>
</dbReference>
<comment type="similarity">
    <text evidence="8">Belongs to the methylthiotransferase family. RimO subfamily.</text>
</comment>
<evidence type="ECO:0000259" key="9">
    <source>
        <dbReference type="PROSITE" id="PS50926"/>
    </source>
</evidence>
<dbReference type="NCBIfam" id="TIGR01125">
    <property type="entry name" value="30S ribosomal protein S12 methylthiotransferase RimO"/>
    <property type="match status" value="1"/>
</dbReference>
<proteinExistence type="inferred from homology"/>
<dbReference type="InterPro" id="IPR038135">
    <property type="entry name" value="Methylthiotransferase_N_sf"/>
</dbReference>
<name>A0A1W2H3V1_9BACT</name>
<feature type="binding site" evidence="8">
    <location>
        <position position="119"/>
    </location>
    <ligand>
        <name>[4Fe-4S] cluster</name>
        <dbReference type="ChEBI" id="CHEBI:49883"/>
        <label>1</label>
    </ligand>
</feature>
<accession>A0A1W2H3V1</accession>
<dbReference type="NCBIfam" id="TIGR00089">
    <property type="entry name" value="MiaB/RimO family radical SAM methylthiotransferase"/>
    <property type="match status" value="1"/>
</dbReference>
<dbReference type="EMBL" id="LT838813">
    <property type="protein sequence ID" value="SMD43615.1"/>
    <property type="molecule type" value="Genomic_DNA"/>
</dbReference>
<feature type="domain" description="Radical SAM core" evidence="11">
    <location>
        <begin position="200"/>
        <end position="430"/>
    </location>
</feature>
<evidence type="ECO:0000256" key="1">
    <source>
        <dbReference type="ARBA" id="ARBA00022485"/>
    </source>
</evidence>
<dbReference type="PANTHER" id="PTHR43837:SF1">
    <property type="entry name" value="RIBOSOMAL PROTEIN US12 METHYLTHIOTRANSFERASE RIMO"/>
    <property type="match status" value="1"/>
</dbReference>
<dbReference type="InterPro" id="IPR013848">
    <property type="entry name" value="Methylthiotransferase_N"/>
</dbReference>
<dbReference type="InterPro" id="IPR012340">
    <property type="entry name" value="NA-bd_OB-fold"/>
</dbReference>
<feature type="domain" description="TRAM" evidence="9">
    <location>
        <begin position="433"/>
        <end position="499"/>
    </location>
</feature>
<dbReference type="STRING" id="758820.SAMN00777080_2214"/>
<dbReference type="Gene3D" id="2.40.50.140">
    <property type="entry name" value="Nucleic acid-binding proteins"/>
    <property type="match status" value="1"/>
</dbReference>
<dbReference type="GO" id="GO:0051539">
    <property type="term" value="F:4 iron, 4 sulfur cluster binding"/>
    <property type="evidence" value="ECO:0007669"/>
    <property type="project" value="UniProtKB-UniRule"/>
</dbReference>
<comment type="subcellular location">
    <subcellularLocation>
        <location evidence="8">Cytoplasm</location>
    </subcellularLocation>
</comment>
<feature type="binding site" evidence="8">
    <location>
        <position position="81"/>
    </location>
    <ligand>
        <name>[4Fe-4S] cluster</name>
        <dbReference type="ChEBI" id="CHEBI:49883"/>
        <label>1</label>
    </ligand>
</feature>
<keyword evidence="2 8" id="KW-0963">Cytoplasm</keyword>
<dbReference type="PROSITE" id="PS51918">
    <property type="entry name" value="RADICAL_SAM"/>
    <property type="match status" value="1"/>
</dbReference>
<feature type="binding site" evidence="8">
    <location>
        <position position="221"/>
    </location>
    <ligand>
        <name>[4Fe-4S] cluster</name>
        <dbReference type="ChEBI" id="CHEBI:49883"/>
        <label>2</label>
        <note>4Fe-4S-S-AdoMet</note>
    </ligand>
</feature>
<protein>
    <recommendedName>
        <fullName evidence="8">Ribosomal protein uS12 methylthiotransferase RimO</fullName>
        <shortName evidence="8">uS12 MTTase</shortName>
        <shortName evidence="8">uS12 methylthiotransferase</shortName>
        <ecNumber evidence="8">2.8.4.4</ecNumber>
    </recommendedName>
    <alternativeName>
        <fullName evidence="8">Ribosomal protein uS12 (aspartate-C(3))-methylthiotransferase</fullName>
    </alternativeName>
    <alternativeName>
        <fullName evidence="8">Ribosome maturation factor RimO</fullName>
    </alternativeName>
</protein>
<reference evidence="13" key="1">
    <citation type="submission" date="2017-04" db="EMBL/GenBank/DDBJ databases">
        <authorList>
            <person name="Varghese N."/>
            <person name="Submissions S."/>
        </authorList>
    </citation>
    <scope>NUCLEOTIDE SEQUENCE [LARGE SCALE GENOMIC DNA]</scope>
    <source>
        <strain evidence="13">DSM 16537</strain>
    </source>
</reference>
<keyword evidence="7 8" id="KW-0411">Iron-sulfur</keyword>
<dbReference type="InterPro" id="IPR002792">
    <property type="entry name" value="TRAM_dom"/>
</dbReference>
<feature type="domain" description="MTTase N-terminal" evidence="10">
    <location>
        <begin position="72"/>
        <end position="190"/>
    </location>
</feature>
<keyword evidence="5 8" id="KW-0479">Metal-binding</keyword>
<evidence type="ECO:0000256" key="4">
    <source>
        <dbReference type="ARBA" id="ARBA00022691"/>
    </source>
</evidence>
<organism evidence="12 13">
    <name type="scientific">Aquiflexum balticum DSM 16537</name>
    <dbReference type="NCBI Taxonomy" id="758820"/>
    <lineage>
        <taxon>Bacteria</taxon>
        <taxon>Pseudomonadati</taxon>
        <taxon>Bacteroidota</taxon>
        <taxon>Cytophagia</taxon>
        <taxon>Cytophagales</taxon>
        <taxon>Cyclobacteriaceae</taxon>
        <taxon>Aquiflexum</taxon>
    </lineage>
</organism>
<dbReference type="PROSITE" id="PS51449">
    <property type="entry name" value="MTTASE_N"/>
    <property type="match status" value="1"/>
</dbReference>
<evidence type="ECO:0000256" key="3">
    <source>
        <dbReference type="ARBA" id="ARBA00022679"/>
    </source>
</evidence>
<dbReference type="CDD" id="cd01335">
    <property type="entry name" value="Radical_SAM"/>
    <property type="match status" value="1"/>
</dbReference>
<dbReference type="EC" id="2.8.4.4" evidence="8"/>
<evidence type="ECO:0000256" key="5">
    <source>
        <dbReference type="ARBA" id="ARBA00022723"/>
    </source>
</evidence>
<dbReference type="GO" id="GO:0103039">
    <property type="term" value="F:protein methylthiotransferase activity"/>
    <property type="evidence" value="ECO:0007669"/>
    <property type="project" value="UniProtKB-EC"/>
</dbReference>
<dbReference type="SFLD" id="SFLDG01061">
    <property type="entry name" value="methylthiotransferase"/>
    <property type="match status" value="1"/>
</dbReference>
<dbReference type="InterPro" id="IPR058240">
    <property type="entry name" value="rSAM_sf"/>
</dbReference>
<keyword evidence="12" id="KW-0687">Ribonucleoprotein</keyword>
<dbReference type="InterPro" id="IPR020612">
    <property type="entry name" value="Methylthiotransferase_CS"/>
</dbReference>
<feature type="binding site" evidence="8">
    <location>
        <position position="214"/>
    </location>
    <ligand>
        <name>[4Fe-4S] cluster</name>
        <dbReference type="ChEBI" id="CHEBI:49883"/>
        <label>2</label>
        <note>4Fe-4S-S-AdoMet</note>
    </ligand>
</feature>
<dbReference type="InterPro" id="IPR006638">
    <property type="entry name" value="Elp3/MiaA/NifB-like_rSAM"/>
</dbReference>
<dbReference type="SFLD" id="SFLDF00274">
    <property type="entry name" value="ribosomal_protein_S12_methylth"/>
    <property type="match status" value="1"/>
</dbReference>
<dbReference type="AlphaFoldDB" id="A0A1W2H3V1"/>
<keyword evidence="6 8" id="KW-0408">Iron</keyword>
<keyword evidence="1 8" id="KW-0004">4Fe-4S</keyword>
<dbReference type="PROSITE" id="PS01278">
    <property type="entry name" value="MTTASE_RADICAL"/>
    <property type="match status" value="1"/>
</dbReference>
<dbReference type="SUPFAM" id="SSF102114">
    <property type="entry name" value="Radical SAM enzymes"/>
    <property type="match status" value="1"/>
</dbReference>
<dbReference type="Pfam" id="PF00919">
    <property type="entry name" value="UPF0004"/>
    <property type="match status" value="1"/>
</dbReference>
<dbReference type="GO" id="GO:0046872">
    <property type="term" value="F:metal ion binding"/>
    <property type="evidence" value="ECO:0007669"/>
    <property type="project" value="UniProtKB-KW"/>
</dbReference>
<evidence type="ECO:0000256" key="8">
    <source>
        <dbReference type="HAMAP-Rule" id="MF_01865"/>
    </source>
</evidence>
<dbReference type="Proteomes" id="UP000192333">
    <property type="component" value="Chromosome I"/>
</dbReference>
<dbReference type="SFLD" id="SFLDG01082">
    <property type="entry name" value="B12-binding_domain_containing"/>
    <property type="match status" value="1"/>
</dbReference>
<evidence type="ECO:0000313" key="13">
    <source>
        <dbReference type="Proteomes" id="UP000192333"/>
    </source>
</evidence>
<keyword evidence="4 8" id="KW-0949">S-adenosyl-L-methionine</keyword>
<dbReference type="InterPro" id="IPR023404">
    <property type="entry name" value="rSAM_horseshoe"/>
</dbReference>
<dbReference type="Pfam" id="PF04055">
    <property type="entry name" value="Radical_SAM"/>
    <property type="match status" value="1"/>
</dbReference>
<dbReference type="SMART" id="SM00729">
    <property type="entry name" value="Elp3"/>
    <property type="match status" value="1"/>
</dbReference>
<dbReference type="InterPro" id="IPR007197">
    <property type="entry name" value="rSAM"/>
</dbReference>
<dbReference type="InterPro" id="IPR005840">
    <property type="entry name" value="Ribosomal_uS12_MeSTrfase_RimO"/>
</dbReference>
<evidence type="ECO:0000256" key="6">
    <source>
        <dbReference type="ARBA" id="ARBA00023004"/>
    </source>
</evidence>
<dbReference type="Gene3D" id="3.40.50.12160">
    <property type="entry name" value="Methylthiotransferase, N-terminal domain"/>
    <property type="match status" value="1"/>
</dbReference>
<dbReference type="GO" id="GO:0005840">
    <property type="term" value="C:ribosome"/>
    <property type="evidence" value="ECO:0007669"/>
    <property type="project" value="UniProtKB-KW"/>
</dbReference>
<dbReference type="PANTHER" id="PTHR43837">
    <property type="entry name" value="RIBOSOMAL PROTEIN S12 METHYLTHIOTRANSFERASE RIMO"/>
    <property type="match status" value="1"/>
</dbReference>
<dbReference type="HAMAP" id="MF_01865">
    <property type="entry name" value="MTTase_RimO"/>
    <property type="match status" value="1"/>
</dbReference>
<evidence type="ECO:0000259" key="11">
    <source>
        <dbReference type="PROSITE" id="PS51918"/>
    </source>
</evidence>
<dbReference type="GO" id="GO:0005829">
    <property type="term" value="C:cytosol"/>
    <property type="evidence" value="ECO:0007669"/>
    <property type="project" value="TreeGrafter"/>
</dbReference>
<keyword evidence="13" id="KW-1185">Reference proteome</keyword>
<dbReference type="SFLD" id="SFLDS00029">
    <property type="entry name" value="Radical_SAM"/>
    <property type="match status" value="1"/>
</dbReference>